<evidence type="ECO:0000313" key="10">
    <source>
        <dbReference type="Proteomes" id="UP000319160"/>
    </source>
</evidence>
<dbReference type="Proteomes" id="UP000319160">
    <property type="component" value="Unassembled WGS sequence"/>
</dbReference>
<keyword evidence="4" id="KW-0238">DNA-binding</keyword>
<evidence type="ECO:0000259" key="8">
    <source>
        <dbReference type="SMART" id="SM00906"/>
    </source>
</evidence>
<evidence type="ECO:0000256" key="2">
    <source>
        <dbReference type="ARBA" id="ARBA00022833"/>
    </source>
</evidence>
<dbReference type="GO" id="GO:0000978">
    <property type="term" value="F:RNA polymerase II cis-regulatory region sequence-specific DNA binding"/>
    <property type="evidence" value="ECO:0007669"/>
    <property type="project" value="TreeGrafter"/>
</dbReference>
<dbReference type="InterPro" id="IPR007219">
    <property type="entry name" value="XnlR_reg_dom"/>
</dbReference>
<dbReference type="CDD" id="cd12148">
    <property type="entry name" value="fungal_TF_MHR"/>
    <property type="match status" value="1"/>
</dbReference>
<gene>
    <name evidence="9" type="ORF">FHL15_009291</name>
</gene>
<keyword evidence="1" id="KW-0479">Metal-binding</keyword>
<keyword evidence="2" id="KW-0862">Zinc</keyword>
<feature type="region of interest" description="Disordered" evidence="7">
    <location>
        <begin position="367"/>
        <end position="402"/>
    </location>
</feature>
<evidence type="ECO:0000256" key="5">
    <source>
        <dbReference type="ARBA" id="ARBA00023163"/>
    </source>
</evidence>
<accession>A0A553HPH3</accession>
<proteinExistence type="predicted"/>
<sequence>MDYLPSQRAVNNGSESNHNLHQRLDSDPSSVLGVATTVGCTPNRHSPRLFNSLGTRDLEVTNIVGEPLSLEPLSFQNKFSSRPKITPALISQTSSCLKQDNSAVLDRPLVLNKSRLFGQTHWTNVVYESKFKRIAEFLRSDIINPAGQATDPQSNMRIRALLKECKDLSQNLKSLRPGRFLSCLEPIVSSLNTADHLVHLYESNFESAFRILHLPSFRNEYERYKAASAEVADVTMLKIQLVVAIGFGICPELNDAGEVRRMACQWLYTAQEWLSGPMEKDRLSIDSIQVHCLLILARQVLSVSGDLTWISMGTLLRTAMQLGLHRDPRHFQQISVFEAEMRRRIWATILELNAQAALDSGTLPGISLDEFDTGPPANINDKDIEDESTSLRERSETTQTDTSLQRYLLRNIPPRLEMLRRMNGLDTKLKDEETLMLSAKLDAACREADVQVRIDSNNQTASFKQNMASLLLRRFLLVLHRPLAGRIRENALYYHSRKVSFDSAMALMKPPSPDDLFSYLMLRGGGLFKSCLNHASLALASELLIEIEEQGSSTYRQMLVDAVKEARQQWVQRLKLGDTNVRLHMKLSVVLSQAEDVGEQGDQMLQQRMAQSAEDSLELCCLLIKGNLESDSNIVSSKCDNWSGRDSDSAHSAEQLNLARDPFGFGEILQINGSDVDGTFGSNTLLL</sequence>
<feature type="compositionally biased region" description="Polar residues" evidence="7">
    <location>
        <begin position="8"/>
        <end position="19"/>
    </location>
</feature>
<feature type="region of interest" description="Disordered" evidence="7">
    <location>
        <begin position="1"/>
        <end position="28"/>
    </location>
</feature>
<dbReference type="PANTHER" id="PTHR31944">
    <property type="entry name" value="HEME-RESPONSIVE ZINC FINGER TRANSCRIPTION FACTOR HAP1"/>
    <property type="match status" value="1"/>
</dbReference>
<dbReference type="SMART" id="SM00906">
    <property type="entry name" value="Fungal_trans"/>
    <property type="match status" value="1"/>
</dbReference>
<evidence type="ECO:0000256" key="1">
    <source>
        <dbReference type="ARBA" id="ARBA00022723"/>
    </source>
</evidence>
<evidence type="ECO:0000313" key="9">
    <source>
        <dbReference type="EMBL" id="TRX89858.1"/>
    </source>
</evidence>
<organism evidence="9 10">
    <name type="scientific">Xylaria flabelliformis</name>
    <dbReference type="NCBI Taxonomy" id="2512241"/>
    <lineage>
        <taxon>Eukaryota</taxon>
        <taxon>Fungi</taxon>
        <taxon>Dikarya</taxon>
        <taxon>Ascomycota</taxon>
        <taxon>Pezizomycotina</taxon>
        <taxon>Sordariomycetes</taxon>
        <taxon>Xylariomycetidae</taxon>
        <taxon>Xylariales</taxon>
        <taxon>Xylariaceae</taxon>
        <taxon>Xylaria</taxon>
    </lineage>
</organism>
<protein>
    <recommendedName>
        <fullName evidence="8">Xylanolytic transcriptional activator regulatory domain-containing protein</fullName>
    </recommendedName>
</protein>
<dbReference type="OrthoDB" id="4337792at2759"/>
<evidence type="ECO:0000256" key="6">
    <source>
        <dbReference type="ARBA" id="ARBA00023242"/>
    </source>
</evidence>
<keyword evidence="10" id="KW-1185">Reference proteome</keyword>
<keyword evidence="5" id="KW-0804">Transcription</keyword>
<evidence type="ECO:0000256" key="7">
    <source>
        <dbReference type="SAM" id="MobiDB-lite"/>
    </source>
</evidence>
<name>A0A553HPH3_9PEZI</name>
<dbReference type="GO" id="GO:0008270">
    <property type="term" value="F:zinc ion binding"/>
    <property type="evidence" value="ECO:0007669"/>
    <property type="project" value="InterPro"/>
</dbReference>
<dbReference type="GO" id="GO:0001228">
    <property type="term" value="F:DNA-binding transcription activator activity, RNA polymerase II-specific"/>
    <property type="evidence" value="ECO:0007669"/>
    <property type="project" value="TreeGrafter"/>
</dbReference>
<evidence type="ECO:0000256" key="4">
    <source>
        <dbReference type="ARBA" id="ARBA00023125"/>
    </source>
</evidence>
<dbReference type="Pfam" id="PF04082">
    <property type="entry name" value="Fungal_trans"/>
    <property type="match status" value="1"/>
</dbReference>
<evidence type="ECO:0000256" key="3">
    <source>
        <dbReference type="ARBA" id="ARBA00023015"/>
    </source>
</evidence>
<reference evidence="10" key="1">
    <citation type="submission" date="2019-06" db="EMBL/GenBank/DDBJ databases">
        <title>Draft genome sequence of the griseofulvin-producing fungus Xylaria cubensis strain G536.</title>
        <authorList>
            <person name="Mead M.E."/>
            <person name="Raja H.A."/>
            <person name="Steenwyk J.L."/>
            <person name="Knowles S.L."/>
            <person name="Oberlies N.H."/>
            <person name="Rokas A."/>
        </authorList>
    </citation>
    <scope>NUCLEOTIDE SEQUENCE [LARGE SCALE GENOMIC DNA]</scope>
    <source>
        <strain evidence="10">G536</strain>
    </source>
</reference>
<dbReference type="GO" id="GO:0005634">
    <property type="term" value="C:nucleus"/>
    <property type="evidence" value="ECO:0007669"/>
    <property type="project" value="TreeGrafter"/>
</dbReference>
<keyword evidence="3" id="KW-0805">Transcription regulation</keyword>
<dbReference type="PANTHER" id="PTHR31944:SF131">
    <property type="entry name" value="HEME-RESPONSIVE ZINC FINGER TRANSCRIPTION FACTOR HAP1"/>
    <property type="match status" value="1"/>
</dbReference>
<dbReference type="InterPro" id="IPR051430">
    <property type="entry name" value="Fungal_TF_Env_Response"/>
</dbReference>
<dbReference type="GO" id="GO:0006351">
    <property type="term" value="P:DNA-templated transcription"/>
    <property type="evidence" value="ECO:0007669"/>
    <property type="project" value="InterPro"/>
</dbReference>
<dbReference type="EMBL" id="VFLP01000062">
    <property type="protein sequence ID" value="TRX89858.1"/>
    <property type="molecule type" value="Genomic_DNA"/>
</dbReference>
<comment type="caution">
    <text evidence="9">The sequence shown here is derived from an EMBL/GenBank/DDBJ whole genome shotgun (WGS) entry which is preliminary data.</text>
</comment>
<dbReference type="AlphaFoldDB" id="A0A553HPH3"/>
<keyword evidence="6" id="KW-0539">Nucleus</keyword>
<feature type="domain" description="Xylanolytic transcriptional activator regulatory" evidence="8">
    <location>
        <begin position="308"/>
        <end position="382"/>
    </location>
</feature>